<dbReference type="GO" id="GO:0005634">
    <property type="term" value="C:nucleus"/>
    <property type="evidence" value="ECO:0007669"/>
    <property type="project" value="UniProtKB-SubCell"/>
</dbReference>
<accession>A0AAV2MXG0</accession>
<keyword evidence="7" id="KW-0539">Nucleus</keyword>
<comment type="similarity">
    <text evidence="3">Belongs to the HARBI1 family.</text>
</comment>
<comment type="subcellular location">
    <subcellularLocation>
        <location evidence="2">Nucleus</location>
    </subcellularLocation>
</comment>
<dbReference type="AlphaFoldDB" id="A0AAV2MXG0"/>
<feature type="domain" description="DDE Tnp4" evidence="8">
    <location>
        <begin position="17"/>
        <end position="172"/>
    </location>
</feature>
<dbReference type="GO" id="GO:0046872">
    <property type="term" value="F:metal ion binding"/>
    <property type="evidence" value="ECO:0007669"/>
    <property type="project" value="UniProtKB-KW"/>
</dbReference>
<evidence type="ECO:0000259" key="8">
    <source>
        <dbReference type="Pfam" id="PF13359"/>
    </source>
</evidence>
<keyword evidence="4" id="KW-0540">Nuclease</keyword>
<dbReference type="PANTHER" id="PTHR22930:SF85">
    <property type="entry name" value="GH03217P-RELATED"/>
    <property type="match status" value="1"/>
</dbReference>
<evidence type="ECO:0000256" key="3">
    <source>
        <dbReference type="ARBA" id="ARBA00006958"/>
    </source>
</evidence>
<evidence type="ECO:0000256" key="7">
    <source>
        <dbReference type="ARBA" id="ARBA00023242"/>
    </source>
</evidence>
<evidence type="ECO:0000256" key="5">
    <source>
        <dbReference type="ARBA" id="ARBA00022723"/>
    </source>
</evidence>
<sequence length="220" mass="25505">MAEFERVRAFLNTIEAIDFTHIEIRAPQEDKQSIINRKGYYSIQVQAVCIQKMLFTSVLAGNARSVHDACVFRLSSISRYIENPMIYFPNDSHIVGDDAYGVHPHIMVLFKDNGHLSARQKNFNFCLSSARTAIERTFGMWKGRWRSIFDCLPMITLKKISEYLVATYVLHNIYISRRDIINFDQTYQQDIPHGILISGRVENGNAKRQRIMNSLIIRNN</sequence>
<dbReference type="PANTHER" id="PTHR22930">
    <property type="match status" value="1"/>
</dbReference>
<dbReference type="GO" id="GO:0004518">
    <property type="term" value="F:nuclease activity"/>
    <property type="evidence" value="ECO:0007669"/>
    <property type="project" value="UniProtKB-KW"/>
</dbReference>
<name>A0AAV2MXG0_9HYME</name>
<evidence type="ECO:0000256" key="4">
    <source>
        <dbReference type="ARBA" id="ARBA00022722"/>
    </source>
</evidence>
<keyword evidence="5" id="KW-0479">Metal-binding</keyword>
<dbReference type="InterPro" id="IPR045249">
    <property type="entry name" value="HARBI1-like"/>
</dbReference>
<dbReference type="GO" id="GO:0016787">
    <property type="term" value="F:hydrolase activity"/>
    <property type="evidence" value="ECO:0007669"/>
    <property type="project" value="UniProtKB-KW"/>
</dbReference>
<keyword evidence="10" id="KW-1185">Reference proteome</keyword>
<dbReference type="Proteomes" id="UP001497644">
    <property type="component" value="Unassembled WGS sequence"/>
</dbReference>
<evidence type="ECO:0000256" key="6">
    <source>
        <dbReference type="ARBA" id="ARBA00022801"/>
    </source>
</evidence>
<dbReference type="Pfam" id="PF13359">
    <property type="entry name" value="DDE_Tnp_4"/>
    <property type="match status" value="1"/>
</dbReference>
<dbReference type="EMBL" id="CAXIPU020000424">
    <property type="protein sequence ID" value="CAL1671754.1"/>
    <property type="molecule type" value="Genomic_DNA"/>
</dbReference>
<evidence type="ECO:0000256" key="2">
    <source>
        <dbReference type="ARBA" id="ARBA00004123"/>
    </source>
</evidence>
<proteinExistence type="inferred from homology"/>
<evidence type="ECO:0000313" key="10">
    <source>
        <dbReference type="Proteomes" id="UP001497644"/>
    </source>
</evidence>
<dbReference type="InterPro" id="IPR027806">
    <property type="entry name" value="HARBI1_dom"/>
</dbReference>
<reference evidence="9" key="1">
    <citation type="submission" date="2024-04" db="EMBL/GenBank/DDBJ databases">
        <authorList>
            <consortium name="Molecular Ecology Group"/>
        </authorList>
    </citation>
    <scope>NUCLEOTIDE SEQUENCE</scope>
</reference>
<comment type="cofactor">
    <cofactor evidence="1">
        <name>a divalent metal cation</name>
        <dbReference type="ChEBI" id="CHEBI:60240"/>
    </cofactor>
</comment>
<evidence type="ECO:0000313" key="9">
    <source>
        <dbReference type="EMBL" id="CAL1671754.1"/>
    </source>
</evidence>
<protein>
    <recommendedName>
        <fullName evidence="8">DDE Tnp4 domain-containing protein</fullName>
    </recommendedName>
</protein>
<organism evidence="9 10">
    <name type="scientific">Lasius platythorax</name>
    <dbReference type="NCBI Taxonomy" id="488582"/>
    <lineage>
        <taxon>Eukaryota</taxon>
        <taxon>Metazoa</taxon>
        <taxon>Ecdysozoa</taxon>
        <taxon>Arthropoda</taxon>
        <taxon>Hexapoda</taxon>
        <taxon>Insecta</taxon>
        <taxon>Pterygota</taxon>
        <taxon>Neoptera</taxon>
        <taxon>Endopterygota</taxon>
        <taxon>Hymenoptera</taxon>
        <taxon>Apocrita</taxon>
        <taxon>Aculeata</taxon>
        <taxon>Formicoidea</taxon>
        <taxon>Formicidae</taxon>
        <taxon>Formicinae</taxon>
        <taxon>Lasius</taxon>
        <taxon>Lasius</taxon>
    </lineage>
</organism>
<gene>
    <name evidence="9" type="ORF">LPLAT_LOCUS5179</name>
</gene>
<evidence type="ECO:0000256" key="1">
    <source>
        <dbReference type="ARBA" id="ARBA00001968"/>
    </source>
</evidence>
<comment type="caution">
    <text evidence="9">The sequence shown here is derived from an EMBL/GenBank/DDBJ whole genome shotgun (WGS) entry which is preliminary data.</text>
</comment>
<keyword evidence="6" id="KW-0378">Hydrolase</keyword>